<dbReference type="OrthoDB" id="9806579at2"/>
<feature type="domain" description="Chorismate-utilising enzyme C-terminal" evidence="1">
    <location>
        <begin position="316"/>
        <end position="358"/>
    </location>
</feature>
<organism evidence="3 4">
    <name type="scientific">Maribacter polysiphoniae</name>
    <dbReference type="NCBI Taxonomy" id="429344"/>
    <lineage>
        <taxon>Bacteria</taxon>
        <taxon>Pseudomonadati</taxon>
        <taxon>Bacteroidota</taxon>
        <taxon>Flavobacteriia</taxon>
        <taxon>Flavobacteriales</taxon>
        <taxon>Flavobacteriaceae</taxon>
        <taxon>Maribacter</taxon>
    </lineage>
</organism>
<comment type="caution">
    <text evidence="3">The sequence shown here is derived from an EMBL/GenBank/DDBJ whole genome shotgun (WGS) entry which is preliminary data.</text>
</comment>
<evidence type="ECO:0000313" key="4">
    <source>
        <dbReference type="Proteomes" id="UP000245667"/>
    </source>
</evidence>
<gene>
    <name evidence="2" type="ORF">HZY62_14310</name>
    <name evidence="3" type="ORF">LX92_02890</name>
</gene>
<dbReference type="Gene3D" id="3.60.120.10">
    <property type="entry name" value="Anthranilate synthase"/>
    <property type="match status" value="1"/>
</dbReference>
<sequence length="368" mass="41937">MFPEVLKRVGEQLSNALPFVVYRKPNRKEIHAILQKDDMVHHTSDFSEKGFVFAPFAKQSPVILLPYDEQLTAEIPSDNPFVMGAVDTLESVAQDKDYHLHLVAQGIQEIHKGRLDKVVLSRKMEVDCPSAPLEVFQRLLATYDTAFCYLWYHPKVGMWLGATPEILLRTSNNSLTTMSLAGTKPFVEGVRPAWGKKELEEQRLVTDYILRALEDKVSNIRESEVESSQAGNLWHLRTRITAVYKNNLRAIIEALHPTPAVCGMPLQPAQRFIAENEQYDREYYTGFLGELNLRQEISRAKSERNQENKSYKVIKTATELFVNLRCMKLTDSKATVFIGGGITRDSDPEKEWQETVAKSNTILRVINP</sequence>
<dbReference type="InterPro" id="IPR015890">
    <property type="entry name" value="Chorismate_C"/>
</dbReference>
<accession>A0A316DXG0</accession>
<evidence type="ECO:0000313" key="3">
    <source>
        <dbReference type="EMBL" id="PWK22416.1"/>
    </source>
</evidence>
<dbReference type="Proteomes" id="UP000651837">
    <property type="component" value="Unassembled WGS sequence"/>
</dbReference>
<reference evidence="2 5" key="2">
    <citation type="submission" date="2020-07" db="EMBL/GenBank/DDBJ databases">
        <title>The draft genome sequence of Maribacter polysiphoniae KCTC 22021.</title>
        <authorList>
            <person name="Mu L."/>
        </authorList>
    </citation>
    <scope>NUCLEOTIDE SEQUENCE [LARGE SCALE GENOMIC DNA]</scope>
    <source>
        <strain evidence="2 5">KCTC 22021</strain>
    </source>
</reference>
<dbReference type="Pfam" id="PF00425">
    <property type="entry name" value="Chorismate_bind"/>
    <property type="match status" value="2"/>
</dbReference>
<dbReference type="InterPro" id="IPR005801">
    <property type="entry name" value="ADC_synthase"/>
</dbReference>
<dbReference type="Proteomes" id="UP000245667">
    <property type="component" value="Unassembled WGS sequence"/>
</dbReference>
<keyword evidence="5" id="KW-1185">Reference proteome</keyword>
<dbReference type="SUPFAM" id="SSF56322">
    <property type="entry name" value="ADC synthase"/>
    <property type="match status" value="1"/>
</dbReference>
<dbReference type="EMBL" id="QGGQ01000007">
    <property type="protein sequence ID" value="PWK22416.1"/>
    <property type="molecule type" value="Genomic_DNA"/>
</dbReference>
<name>A0A316DXG0_9FLAO</name>
<dbReference type="PANTHER" id="PTHR42839:SF2">
    <property type="entry name" value="ISOCHORISMATE SYNTHASE ENTC"/>
    <property type="match status" value="1"/>
</dbReference>
<evidence type="ECO:0000259" key="1">
    <source>
        <dbReference type="Pfam" id="PF00425"/>
    </source>
</evidence>
<feature type="domain" description="Chorismate-utilising enzyme C-terminal" evidence="1">
    <location>
        <begin position="98"/>
        <end position="296"/>
    </location>
</feature>
<reference evidence="3 4" key="1">
    <citation type="submission" date="2018-05" db="EMBL/GenBank/DDBJ databases">
        <title>Genomic Encyclopedia of Archaeal and Bacterial Type Strains, Phase II (KMG-II): from individual species to whole genera.</title>
        <authorList>
            <person name="Goeker M."/>
        </authorList>
    </citation>
    <scope>NUCLEOTIDE SEQUENCE [LARGE SCALE GENOMIC DNA]</scope>
    <source>
        <strain evidence="3 4">DSM 23514</strain>
    </source>
</reference>
<proteinExistence type="predicted"/>
<protein>
    <submittedName>
        <fullName evidence="2">Chorismate-binding protein</fullName>
    </submittedName>
    <submittedName>
        <fullName evidence="3">Isochorismate synthase</fullName>
    </submittedName>
</protein>
<dbReference type="EMBL" id="JACWLN010000006">
    <property type="protein sequence ID" value="MBD1261775.1"/>
    <property type="molecule type" value="Genomic_DNA"/>
</dbReference>
<dbReference type="AlphaFoldDB" id="A0A316DXG0"/>
<dbReference type="PANTHER" id="PTHR42839">
    <property type="entry name" value="ISOCHORISMATE SYNTHASE ENTC"/>
    <property type="match status" value="1"/>
</dbReference>
<evidence type="ECO:0000313" key="5">
    <source>
        <dbReference type="Proteomes" id="UP000651837"/>
    </source>
</evidence>
<evidence type="ECO:0000313" key="2">
    <source>
        <dbReference type="EMBL" id="MBD1261775.1"/>
    </source>
</evidence>